<evidence type="ECO:0000313" key="4">
    <source>
        <dbReference type="Proteomes" id="UP000248553"/>
    </source>
</evidence>
<dbReference type="Pfam" id="PF05532">
    <property type="entry name" value="CsbD"/>
    <property type="match status" value="1"/>
</dbReference>
<reference evidence="4" key="1">
    <citation type="submission" date="2018-05" db="EMBL/GenBank/DDBJ databases">
        <authorList>
            <person name="Nie L."/>
        </authorList>
    </citation>
    <scope>NUCLEOTIDE SEQUENCE [LARGE SCALE GENOMIC DNA]</scope>
    <source>
        <strain evidence="4">NL</strain>
    </source>
</reference>
<name>A0A328BNV4_9BACT</name>
<dbReference type="Proteomes" id="UP000248553">
    <property type="component" value="Unassembled WGS sequence"/>
</dbReference>
<dbReference type="EMBL" id="QHKM01000002">
    <property type="protein sequence ID" value="RAK68141.1"/>
    <property type="molecule type" value="Genomic_DNA"/>
</dbReference>
<evidence type="ECO:0000259" key="2">
    <source>
        <dbReference type="Pfam" id="PF05532"/>
    </source>
</evidence>
<dbReference type="SUPFAM" id="SSF69047">
    <property type="entry name" value="Hypothetical protein YjbJ"/>
    <property type="match status" value="1"/>
</dbReference>
<dbReference type="AlphaFoldDB" id="A0A328BNV4"/>
<gene>
    <name evidence="3" type="ORF">DLM85_08880</name>
</gene>
<comment type="similarity">
    <text evidence="1">Belongs to the UPF0337 (CsbD) family.</text>
</comment>
<dbReference type="InterPro" id="IPR008462">
    <property type="entry name" value="CsbD"/>
</dbReference>
<comment type="caution">
    <text evidence="3">The sequence shown here is derived from an EMBL/GenBank/DDBJ whole genome shotgun (WGS) entry which is preliminary data.</text>
</comment>
<dbReference type="InterPro" id="IPR036629">
    <property type="entry name" value="YjbJ_sf"/>
</dbReference>
<feature type="domain" description="CsbD-like" evidence="2">
    <location>
        <begin position="16"/>
        <end position="65"/>
    </location>
</feature>
<protein>
    <submittedName>
        <fullName evidence="3">CsbD family protein</fullName>
    </submittedName>
</protein>
<sequence length="72" mass="8724">MDLNNNNIDDATELRARSNWNEIKGQTKQKWGQLTDDDLTYEEGRQDEWFGRLQERTGETIDDIKNWFRRTF</sequence>
<accession>A0A328BNV4</accession>
<evidence type="ECO:0000313" key="3">
    <source>
        <dbReference type="EMBL" id="RAK68141.1"/>
    </source>
</evidence>
<dbReference type="Gene3D" id="1.10.1470.10">
    <property type="entry name" value="YjbJ"/>
    <property type="match status" value="1"/>
</dbReference>
<evidence type="ECO:0000256" key="1">
    <source>
        <dbReference type="ARBA" id="ARBA00009129"/>
    </source>
</evidence>
<organism evidence="3 4">
    <name type="scientific">Hymenobacter edaphi</name>
    <dbReference type="NCBI Taxonomy" id="2211146"/>
    <lineage>
        <taxon>Bacteria</taxon>
        <taxon>Pseudomonadati</taxon>
        <taxon>Bacteroidota</taxon>
        <taxon>Cytophagia</taxon>
        <taxon>Cytophagales</taxon>
        <taxon>Hymenobacteraceae</taxon>
        <taxon>Hymenobacter</taxon>
    </lineage>
</organism>
<proteinExistence type="inferred from homology"/>
<dbReference type="RefSeq" id="WP_111477754.1">
    <property type="nucleotide sequence ID" value="NZ_QHKM01000002.1"/>
</dbReference>
<dbReference type="OrthoDB" id="9796058at2"/>
<keyword evidence="4" id="KW-1185">Reference proteome</keyword>